<protein>
    <submittedName>
        <fullName evidence="3">TerB family tellurite resistance protein</fullName>
    </submittedName>
</protein>
<proteinExistence type="predicted"/>
<dbReference type="InterPro" id="IPR029024">
    <property type="entry name" value="TerB-like"/>
</dbReference>
<dbReference type="InterPro" id="IPR007791">
    <property type="entry name" value="DjlA_N"/>
</dbReference>
<keyword evidence="4" id="KW-1185">Reference proteome</keyword>
<evidence type="ECO:0000313" key="4">
    <source>
        <dbReference type="Proteomes" id="UP000623440"/>
    </source>
</evidence>
<feature type="domain" description="Co-chaperone DjlA N-terminal" evidence="2">
    <location>
        <begin position="324"/>
        <end position="440"/>
    </location>
</feature>
<evidence type="ECO:0000256" key="1">
    <source>
        <dbReference type="SAM" id="Phobius"/>
    </source>
</evidence>
<dbReference type="Pfam" id="PF05099">
    <property type="entry name" value="TerB"/>
    <property type="match status" value="1"/>
</dbReference>
<evidence type="ECO:0000313" key="3">
    <source>
        <dbReference type="EMBL" id="MBD2535278.1"/>
    </source>
</evidence>
<evidence type="ECO:0000259" key="2">
    <source>
        <dbReference type="Pfam" id="PF05099"/>
    </source>
</evidence>
<feature type="transmembrane region" description="Helical" evidence="1">
    <location>
        <begin position="233"/>
        <end position="257"/>
    </location>
</feature>
<feature type="transmembrane region" description="Helical" evidence="1">
    <location>
        <begin position="12"/>
        <end position="35"/>
    </location>
</feature>
<dbReference type="EMBL" id="JACJSI010000256">
    <property type="protein sequence ID" value="MBD2535278.1"/>
    <property type="molecule type" value="Genomic_DNA"/>
</dbReference>
<keyword evidence="1" id="KW-0472">Membrane</keyword>
<sequence>MLIVLSFVIQTVLPVLTTVFALLVPVLATLINFTLTRIPKIPSYIRLIKILYSDMNSSAKERKIINAALLSIGSIVPFMAYSLIPWTGVPLIGAVTSPIAAAIALVVALAVLDTIFAINKGYYLEQLRKKKFAGLNEIEADIHDLKKIFGNSWQKVVTTINDSSQKIYEEGSKHGINFTDKSFQSHLDHELDGLSVYIGRNSIREYQDFNTNSLKQNNNDSWLKDTVSLSTGASLGALAGLGSSAVASSVLVPASMWTAVQGFFGISTGIVVSASTYTLLTLAAPVGLGVLATIGIYNGLANWSNKEEAAKMSKFLSEIIIAALPMAWIDGELADEEKDTVDRLITAYGIRKEEQSLVWKVTKEHKTFDQIIETSILFDNEHRDKTCSQSNKERLKHRLILCVAWEIAIADGKIFGTELQLHNRMADKLDISRDEVKEIRRAINLKHKGELLEVAEVIESNGSKTKLLRGVREQYRLRPAADNL</sequence>
<name>A0ABR8E1J4_9NOSO</name>
<feature type="transmembrane region" description="Helical" evidence="1">
    <location>
        <begin position="277"/>
        <end position="300"/>
    </location>
</feature>
<feature type="transmembrane region" description="Helical" evidence="1">
    <location>
        <begin position="90"/>
        <end position="118"/>
    </location>
</feature>
<dbReference type="Proteomes" id="UP000623440">
    <property type="component" value="Unassembled WGS sequence"/>
</dbReference>
<organism evidence="3 4">
    <name type="scientific">Nostoc flagelliforme FACHB-838</name>
    <dbReference type="NCBI Taxonomy" id="2692904"/>
    <lineage>
        <taxon>Bacteria</taxon>
        <taxon>Bacillati</taxon>
        <taxon>Cyanobacteriota</taxon>
        <taxon>Cyanophyceae</taxon>
        <taxon>Nostocales</taxon>
        <taxon>Nostocaceae</taxon>
        <taxon>Nostoc</taxon>
    </lineage>
</organism>
<dbReference type="CDD" id="cd07177">
    <property type="entry name" value="terB_like"/>
    <property type="match status" value="1"/>
</dbReference>
<comment type="caution">
    <text evidence="3">The sequence shown here is derived from an EMBL/GenBank/DDBJ whole genome shotgun (WGS) entry which is preliminary data.</text>
</comment>
<accession>A0ABR8E1J4</accession>
<dbReference type="Gene3D" id="1.10.3680.10">
    <property type="entry name" value="TerB-like"/>
    <property type="match status" value="1"/>
</dbReference>
<keyword evidence="1" id="KW-1133">Transmembrane helix</keyword>
<gene>
    <name evidence="3" type="ORF">H6G97_40095</name>
</gene>
<dbReference type="SUPFAM" id="SSF158682">
    <property type="entry name" value="TerB-like"/>
    <property type="match status" value="1"/>
</dbReference>
<reference evidence="3 4" key="1">
    <citation type="journal article" date="2020" name="ISME J.">
        <title>Comparative genomics reveals insights into cyanobacterial evolution and habitat adaptation.</title>
        <authorList>
            <person name="Chen M.Y."/>
            <person name="Teng W.K."/>
            <person name="Zhao L."/>
            <person name="Hu C.X."/>
            <person name="Zhou Y.K."/>
            <person name="Han B.P."/>
            <person name="Song L.R."/>
            <person name="Shu W.S."/>
        </authorList>
    </citation>
    <scope>NUCLEOTIDE SEQUENCE [LARGE SCALE GENOMIC DNA]</scope>
    <source>
        <strain evidence="3 4">FACHB-838</strain>
    </source>
</reference>
<feature type="transmembrane region" description="Helical" evidence="1">
    <location>
        <begin position="64"/>
        <end position="84"/>
    </location>
</feature>
<keyword evidence="1" id="KW-0812">Transmembrane</keyword>
<dbReference type="RefSeq" id="WP_190946122.1">
    <property type="nucleotide sequence ID" value="NZ_JACJSI010000256.1"/>
</dbReference>